<evidence type="ECO:0000256" key="1">
    <source>
        <dbReference type="ARBA" id="ARBA00008645"/>
    </source>
</evidence>
<accession>A0A6J2XS41</accession>
<dbReference type="GeneID" id="115880713"/>
<keyword evidence="2 5" id="KW-0378">Hydrolase</keyword>
<dbReference type="RefSeq" id="XP_030753851.1">
    <property type="nucleotide sequence ID" value="XM_030897991.1"/>
</dbReference>
<dbReference type="PANTHER" id="PTHR43798">
    <property type="entry name" value="MONOACYLGLYCEROL LIPASE"/>
    <property type="match status" value="1"/>
</dbReference>
<dbReference type="GO" id="GO:0016020">
    <property type="term" value="C:membrane"/>
    <property type="evidence" value="ECO:0007669"/>
    <property type="project" value="TreeGrafter"/>
</dbReference>
<evidence type="ECO:0000256" key="2">
    <source>
        <dbReference type="ARBA" id="ARBA00022801"/>
    </source>
</evidence>
<evidence type="ECO:0000313" key="4">
    <source>
        <dbReference type="Proteomes" id="UP000504635"/>
    </source>
</evidence>
<organism evidence="4 5">
    <name type="scientific">Sitophilus oryzae</name>
    <name type="common">Rice weevil</name>
    <name type="synonym">Curculio oryzae</name>
    <dbReference type="NCBI Taxonomy" id="7048"/>
    <lineage>
        <taxon>Eukaryota</taxon>
        <taxon>Metazoa</taxon>
        <taxon>Ecdysozoa</taxon>
        <taxon>Arthropoda</taxon>
        <taxon>Hexapoda</taxon>
        <taxon>Insecta</taxon>
        <taxon>Pterygota</taxon>
        <taxon>Neoptera</taxon>
        <taxon>Endopterygota</taxon>
        <taxon>Coleoptera</taxon>
        <taxon>Polyphaga</taxon>
        <taxon>Cucujiformia</taxon>
        <taxon>Curculionidae</taxon>
        <taxon>Dryophthorinae</taxon>
        <taxon>Sitophilus</taxon>
    </lineage>
</organism>
<dbReference type="Pfam" id="PF00561">
    <property type="entry name" value="Abhydrolase_1"/>
    <property type="match status" value="1"/>
</dbReference>
<dbReference type="InterPro" id="IPR029058">
    <property type="entry name" value="AB_hydrolase_fold"/>
</dbReference>
<comment type="similarity">
    <text evidence="1">Belongs to the AB hydrolase superfamily.</text>
</comment>
<evidence type="ECO:0000313" key="5">
    <source>
        <dbReference type="RefSeq" id="XP_030753851.1"/>
    </source>
</evidence>
<sequence>MTVFRSLAKCCFQRQSYRQLSNKKQFKEVAIPVPWGYIRGKWWGPTDKRPILTLHGSQDNCGSFDRLIPLLNTDTGYLAIDLSGHGYSSRLPTGVPYDITTYLSAIHYTKKHLGWSRLTLMVHTDVAHYLLERGISPSKTQPGKYYFTRDPRLKAEPFT</sequence>
<dbReference type="GO" id="GO:0016787">
    <property type="term" value="F:hydrolase activity"/>
    <property type="evidence" value="ECO:0007669"/>
    <property type="project" value="UniProtKB-KW"/>
</dbReference>
<dbReference type="OrthoDB" id="190201at2759"/>
<name>A0A6J2XS41_SITOR</name>
<dbReference type="PANTHER" id="PTHR43798:SF14">
    <property type="entry name" value="SERINE HYDROLASE-LIKE PROTEIN DDB_G0286239"/>
    <property type="match status" value="1"/>
</dbReference>
<dbReference type="AlphaFoldDB" id="A0A6J2XS41"/>
<dbReference type="Proteomes" id="UP000504635">
    <property type="component" value="Unplaced"/>
</dbReference>
<dbReference type="Gene3D" id="3.40.50.1820">
    <property type="entry name" value="alpha/beta hydrolase"/>
    <property type="match status" value="1"/>
</dbReference>
<dbReference type="InterPro" id="IPR050266">
    <property type="entry name" value="AB_hydrolase_sf"/>
</dbReference>
<dbReference type="InParanoid" id="A0A6J2XS41"/>
<protein>
    <submittedName>
        <fullName evidence="5">Probable serine hydrolase</fullName>
    </submittedName>
</protein>
<feature type="domain" description="AB hydrolase-1" evidence="3">
    <location>
        <begin position="50"/>
        <end position="123"/>
    </location>
</feature>
<evidence type="ECO:0000259" key="3">
    <source>
        <dbReference type="Pfam" id="PF00561"/>
    </source>
</evidence>
<dbReference type="KEGG" id="soy:115880713"/>
<dbReference type="InterPro" id="IPR000073">
    <property type="entry name" value="AB_hydrolase_1"/>
</dbReference>
<reference evidence="5" key="1">
    <citation type="submission" date="2025-08" db="UniProtKB">
        <authorList>
            <consortium name="RefSeq"/>
        </authorList>
    </citation>
    <scope>IDENTIFICATION</scope>
    <source>
        <tissue evidence="5">Gonads</tissue>
    </source>
</reference>
<gene>
    <name evidence="5" type="primary">LOC115880713</name>
</gene>
<dbReference type="SUPFAM" id="SSF53474">
    <property type="entry name" value="alpha/beta-Hydrolases"/>
    <property type="match status" value="1"/>
</dbReference>
<keyword evidence="4" id="KW-1185">Reference proteome</keyword>
<proteinExistence type="inferred from homology"/>